<dbReference type="PANTHER" id="PTHR30055">
    <property type="entry name" value="HTH-TYPE TRANSCRIPTIONAL REGULATOR RUTR"/>
    <property type="match status" value="1"/>
</dbReference>
<dbReference type="InterPro" id="IPR023772">
    <property type="entry name" value="DNA-bd_HTH_TetR-type_CS"/>
</dbReference>
<dbReference type="EMBL" id="JACSQD010000006">
    <property type="protein sequence ID" value="MBD7996300.1"/>
    <property type="molecule type" value="Genomic_DNA"/>
</dbReference>
<evidence type="ECO:0000313" key="8">
    <source>
        <dbReference type="Proteomes" id="UP000609874"/>
    </source>
</evidence>
<evidence type="ECO:0000256" key="5">
    <source>
        <dbReference type="SAM" id="MobiDB-lite"/>
    </source>
</evidence>
<dbReference type="PROSITE" id="PS50977">
    <property type="entry name" value="HTH_TETR_2"/>
    <property type="match status" value="1"/>
</dbReference>
<dbReference type="RefSeq" id="WP_191808584.1">
    <property type="nucleotide sequence ID" value="NZ_JACSQD010000006.1"/>
</dbReference>
<keyword evidence="1" id="KW-0805">Transcription regulation</keyword>
<dbReference type="InterPro" id="IPR001647">
    <property type="entry name" value="HTH_TetR"/>
</dbReference>
<dbReference type="PANTHER" id="PTHR30055:SF234">
    <property type="entry name" value="HTH-TYPE TRANSCRIPTIONAL REGULATOR BETI"/>
    <property type="match status" value="1"/>
</dbReference>
<dbReference type="Pfam" id="PF00440">
    <property type="entry name" value="TetR_N"/>
    <property type="match status" value="1"/>
</dbReference>
<gene>
    <name evidence="7" type="ORF">H9639_13430</name>
</gene>
<dbReference type="SUPFAM" id="SSF48498">
    <property type="entry name" value="Tetracyclin repressor-like, C-terminal domain"/>
    <property type="match status" value="1"/>
</dbReference>
<dbReference type="PRINTS" id="PR00455">
    <property type="entry name" value="HTHTETR"/>
</dbReference>
<reference evidence="7 8" key="1">
    <citation type="submission" date="2020-08" db="EMBL/GenBank/DDBJ databases">
        <title>A Genomic Blueprint of the Chicken Gut Microbiome.</title>
        <authorList>
            <person name="Gilroy R."/>
            <person name="Ravi A."/>
            <person name="Getino M."/>
            <person name="Pursley I."/>
            <person name="Horton D.L."/>
            <person name="Alikhan N.-F."/>
            <person name="Baker D."/>
            <person name="Gharbi K."/>
            <person name="Hall N."/>
            <person name="Watson M."/>
            <person name="Adriaenssens E.M."/>
            <person name="Foster-Nyarko E."/>
            <person name="Jarju S."/>
            <person name="Secka A."/>
            <person name="Antonio M."/>
            <person name="Oren A."/>
            <person name="Chaudhuri R."/>
            <person name="La Ragione R.M."/>
            <person name="Hildebrand F."/>
            <person name="Pallen M.J."/>
        </authorList>
    </citation>
    <scope>NUCLEOTIDE SEQUENCE [LARGE SCALE GENOMIC DNA]</scope>
    <source>
        <strain evidence="7 8">Sa2CUA1</strain>
    </source>
</reference>
<dbReference type="InterPro" id="IPR041673">
    <property type="entry name" value="TetR_C_23"/>
</dbReference>
<dbReference type="InterPro" id="IPR050109">
    <property type="entry name" value="HTH-type_TetR-like_transc_reg"/>
</dbReference>
<evidence type="ECO:0000313" key="7">
    <source>
        <dbReference type="EMBL" id="MBD7996300.1"/>
    </source>
</evidence>
<dbReference type="InterPro" id="IPR036271">
    <property type="entry name" value="Tet_transcr_reg_TetR-rel_C_sf"/>
</dbReference>
<organism evidence="7 8">
    <name type="scientific">Arthrobacter gallicola</name>
    <dbReference type="NCBI Taxonomy" id="2762225"/>
    <lineage>
        <taxon>Bacteria</taxon>
        <taxon>Bacillati</taxon>
        <taxon>Actinomycetota</taxon>
        <taxon>Actinomycetes</taxon>
        <taxon>Micrococcales</taxon>
        <taxon>Micrococcaceae</taxon>
        <taxon>Arthrobacter</taxon>
    </lineage>
</organism>
<proteinExistence type="predicted"/>
<name>A0ABR8UV91_9MICC</name>
<dbReference type="Proteomes" id="UP000609874">
    <property type="component" value="Unassembled WGS sequence"/>
</dbReference>
<dbReference type="InterPro" id="IPR009057">
    <property type="entry name" value="Homeodomain-like_sf"/>
</dbReference>
<dbReference type="SUPFAM" id="SSF46689">
    <property type="entry name" value="Homeodomain-like"/>
    <property type="match status" value="1"/>
</dbReference>
<sequence>MAAGAKSETTRQRLVETATALFRAQGYERTTMRGIAEAAGVSVGNAYYYFESKDALVAELYRSLQDEHRSAALPLLREGHNLGEHLRVILLANLEVLSPYHGLGHQFLKNAALPVPGGTRYARGTVPHAASAAVPGATSAAAPGATSAAAPVPAPPPAPDAAQVGRGKSIAVYRQAVQAARPQPPLAIRDDLPELLWLVHMGVTLFWVYDSSPGQIRSKRLVANTAPLVAKLVILSRLPVVRNIVEDVVKLLRGARSHD</sequence>
<feature type="DNA-binding region" description="H-T-H motif" evidence="4">
    <location>
        <begin position="31"/>
        <end position="50"/>
    </location>
</feature>
<feature type="region of interest" description="Disordered" evidence="5">
    <location>
        <begin position="144"/>
        <end position="163"/>
    </location>
</feature>
<evidence type="ECO:0000256" key="2">
    <source>
        <dbReference type="ARBA" id="ARBA00023125"/>
    </source>
</evidence>
<keyword evidence="3" id="KW-0804">Transcription</keyword>
<keyword evidence="2 4" id="KW-0238">DNA-binding</keyword>
<feature type="domain" description="HTH tetR-type" evidence="6">
    <location>
        <begin position="8"/>
        <end position="68"/>
    </location>
</feature>
<accession>A0ABR8UV91</accession>
<keyword evidence="8" id="KW-1185">Reference proteome</keyword>
<dbReference type="Pfam" id="PF17931">
    <property type="entry name" value="TetR_C_23"/>
    <property type="match status" value="1"/>
</dbReference>
<dbReference type="Gene3D" id="1.10.357.10">
    <property type="entry name" value="Tetracycline Repressor, domain 2"/>
    <property type="match status" value="2"/>
</dbReference>
<evidence type="ECO:0000256" key="1">
    <source>
        <dbReference type="ARBA" id="ARBA00023015"/>
    </source>
</evidence>
<protein>
    <submittedName>
        <fullName evidence="7">TetR family transcriptional regulator</fullName>
    </submittedName>
</protein>
<evidence type="ECO:0000256" key="3">
    <source>
        <dbReference type="ARBA" id="ARBA00023163"/>
    </source>
</evidence>
<evidence type="ECO:0000259" key="6">
    <source>
        <dbReference type="PROSITE" id="PS50977"/>
    </source>
</evidence>
<dbReference type="PROSITE" id="PS01081">
    <property type="entry name" value="HTH_TETR_1"/>
    <property type="match status" value="1"/>
</dbReference>
<evidence type="ECO:0000256" key="4">
    <source>
        <dbReference type="PROSITE-ProRule" id="PRU00335"/>
    </source>
</evidence>
<comment type="caution">
    <text evidence="7">The sequence shown here is derived from an EMBL/GenBank/DDBJ whole genome shotgun (WGS) entry which is preliminary data.</text>
</comment>